<name>A0A7J3UY78_9CREN</name>
<accession>A0A7J3UY78</accession>
<gene>
    <name evidence="2" type="ORF">ENL91_00965</name>
</gene>
<dbReference type="CDD" id="cd00093">
    <property type="entry name" value="HTH_XRE"/>
    <property type="match status" value="1"/>
</dbReference>
<dbReference type="SMART" id="SM00530">
    <property type="entry name" value="HTH_XRE"/>
    <property type="match status" value="1"/>
</dbReference>
<comment type="caution">
    <text evidence="2">The sequence shown here is derived from an EMBL/GenBank/DDBJ whole genome shotgun (WGS) entry which is preliminary data.</text>
</comment>
<dbReference type="Gene3D" id="1.10.260.40">
    <property type="entry name" value="lambda repressor-like DNA-binding domains"/>
    <property type="match status" value="1"/>
</dbReference>
<protein>
    <submittedName>
        <fullName evidence="2">Helix-turn-helix domain-containing protein</fullName>
    </submittedName>
</protein>
<sequence length="184" mass="20345">MEIDGYDLYEELISAAMESNEKFAEMLKSIMKRKGITVRDLSAGSGVPVSTINKMLSEERDVRLSTFREVIRYLASQSMEPEGGITVGIIAARPALNALSKHQIPVKGKKVIIREYPANNLEEAIICAIRAERDRVQGLVCASIVATTVEKFVRIPIVTIKVEESNIIESLNILVDKILSTKAL</sequence>
<dbReference type="InterPro" id="IPR001387">
    <property type="entry name" value="Cro/C1-type_HTH"/>
</dbReference>
<feature type="domain" description="HTH cro/C1-type" evidence="1">
    <location>
        <begin position="27"/>
        <end position="74"/>
    </location>
</feature>
<evidence type="ECO:0000313" key="2">
    <source>
        <dbReference type="EMBL" id="HHI48724.1"/>
    </source>
</evidence>
<reference evidence="2" key="1">
    <citation type="journal article" date="2020" name="mSystems">
        <title>Genome- and Community-Level Interaction Insights into Carbon Utilization and Element Cycling Functions of Hydrothermarchaeota in Hydrothermal Sediment.</title>
        <authorList>
            <person name="Zhou Z."/>
            <person name="Liu Y."/>
            <person name="Xu W."/>
            <person name="Pan J."/>
            <person name="Luo Z.H."/>
            <person name="Li M."/>
        </authorList>
    </citation>
    <scope>NUCLEOTIDE SEQUENCE [LARGE SCALE GENOMIC DNA]</scope>
    <source>
        <strain evidence="2">SpSt-1038</strain>
    </source>
</reference>
<proteinExistence type="predicted"/>
<dbReference type="SUPFAM" id="SSF47413">
    <property type="entry name" value="lambda repressor-like DNA-binding domains"/>
    <property type="match status" value="1"/>
</dbReference>
<evidence type="ECO:0000259" key="1">
    <source>
        <dbReference type="PROSITE" id="PS50943"/>
    </source>
</evidence>
<dbReference type="EMBL" id="DRVT01000011">
    <property type="protein sequence ID" value="HHI48724.1"/>
    <property type="molecule type" value="Genomic_DNA"/>
</dbReference>
<dbReference type="PROSITE" id="PS50943">
    <property type="entry name" value="HTH_CROC1"/>
    <property type="match status" value="1"/>
</dbReference>
<organism evidence="2">
    <name type="scientific">Candidatus Methanosuratincola petrocarbonis</name>
    <name type="common">ex Vanwonterghem et al. 2016</name>
    <dbReference type="NCBI Taxonomy" id="1867261"/>
    <lineage>
        <taxon>Archaea</taxon>
        <taxon>Thermoproteota</taxon>
        <taxon>Methanosuratincolia</taxon>
        <taxon>Candidatus Methanomethylicales</taxon>
        <taxon>Candidatus Methanomethylicaceae</taxon>
        <taxon>Candidatus Methanosuratincola (ex Vanwonterghem et al. 2016)</taxon>
    </lineage>
</organism>
<dbReference type="AlphaFoldDB" id="A0A7J3UY78"/>
<dbReference type="GO" id="GO:0003677">
    <property type="term" value="F:DNA binding"/>
    <property type="evidence" value="ECO:0007669"/>
    <property type="project" value="InterPro"/>
</dbReference>
<dbReference type="Pfam" id="PF13443">
    <property type="entry name" value="HTH_26"/>
    <property type="match status" value="1"/>
</dbReference>
<dbReference type="InterPro" id="IPR010982">
    <property type="entry name" value="Lambda_DNA-bd_dom_sf"/>
</dbReference>